<dbReference type="EMBL" id="CP050063">
    <property type="protein sequence ID" value="QIP13808.1"/>
    <property type="molecule type" value="Genomic_DNA"/>
</dbReference>
<organism evidence="6 7">
    <name type="scientific">Spirosoma aureum</name>
    <dbReference type="NCBI Taxonomy" id="2692134"/>
    <lineage>
        <taxon>Bacteria</taxon>
        <taxon>Pseudomonadati</taxon>
        <taxon>Bacteroidota</taxon>
        <taxon>Cytophagia</taxon>
        <taxon>Cytophagales</taxon>
        <taxon>Cytophagaceae</taxon>
        <taxon>Spirosoma</taxon>
    </lineage>
</organism>
<evidence type="ECO:0000313" key="6">
    <source>
        <dbReference type="EMBL" id="QIP13808.1"/>
    </source>
</evidence>
<gene>
    <name evidence="6" type="ORF">G8759_14915</name>
</gene>
<evidence type="ECO:0000256" key="2">
    <source>
        <dbReference type="ARBA" id="ARBA00022448"/>
    </source>
</evidence>
<dbReference type="InterPro" id="IPR003593">
    <property type="entry name" value="AAA+_ATPase"/>
</dbReference>
<dbReference type="GO" id="GO:0016887">
    <property type="term" value="F:ATP hydrolysis activity"/>
    <property type="evidence" value="ECO:0007669"/>
    <property type="project" value="InterPro"/>
</dbReference>
<dbReference type="InterPro" id="IPR017871">
    <property type="entry name" value="ABC_transporter-like_CS"/>
</dbReference>
<feature type="domain" description="ABC transporter" evidence="5">
    <location>
        <begin position="3"/>
        <end position="248"/>
    </location>
</feature>
<accession>A0A6G9AN13</accession>
<dbReference type="PANTHER" id="PTHR43335">
    <property type="entry name" value="ABC TRANSPORTER, ATP-BINDING PROTEIN"/>
    <property type="match status" value="1"/>
</dbReference>
<dbReference type="AlphaFoldDB" id="A0A6G9AN13"/>
<dbReference type="Gene3D" id="3.40.50.300">
    <property type="entry name" value="P-loop containing nucleotide triphosphate hydrolases"/>
    <property type="match status" value="1"/>
</dbReference>
<dbReference type="PROSITE" id="PS00211">
    <property type="entry name" value="ABC_TRANSPORTER_1"/>
    <property type="match status" value="1"/>
</dbReference>
<dbReference type="KEGG" id="spib:G8759_14915"/>
<dbReference type="PROSITE" id="PS50893">
    <property type="entry name" value="ABC_TRANSPORTER_2"/>
    <property type="match status" value="1"/>
</dbReference>
<sequence>MELQIQNVSKTYSTGGSRFGRSRISGQTNAVQALKNVTLTIPTGMYGLLGPNGAGKSTLMRILATLQEPDTGSIHLGDINVVNQPDQVRQTLGYLPQEFGVYPKVSAEELLDYFAVLKGFSERKSRREVVEALLHKTNLWEVRKQKLGGYSGGMRQRFGVAIALLGNPKLLIVDEPTAGLDPAERVRFLNLLSELGENSVVILSTHIVEDVSELCTRMAIINKGEILYEAEPLKAMERLNGLIWRKIIQKNELAQIDREHKIISTKLLGGRTVVHVYSEETPADFELVQPDLEDVYFTAMADNAMAGNVDTSQNRLRDGQQPKED</sequence>
<name>A0A6G9AN13_9BACT</name>
<evidence type="ECO:0000256" key="3">
    <source>
        <dbReference type="ARBA" id="ARBA00022741"/>
    </source>
</evidence>
<evidence type="ECO:0000259" key="5">
    <source>
        <dbReference type="PROSITE" id="PS50893"/>
    </source>
</evidence>
<comment type="similarity">
    <text evidence="1">Belongs to the ABC transporter superfamily.</text>
</comment>
<proteinExistence type="inferred from homology"/>
<keyword evidence="7" id="KW-1185">Reference proteome</keyword>
<evidence type="ECO:0000256" key="1">
    <source>
        <dbReference type="ARBA" id="ARBA00005417"/>
    </source>
</evidence>
<dbReference type="InterPro" id="IPR027417">
    <property type="entry name" value="P-loop_NTPase"/>
</dbReference>
<dbReference type="PANTHER" id="PTHR43335:SF2">
    <property type="entry name" value="ABC TRANSPORTER, ATP-BINDING PROTEIN"/>
    <property type="match status" value="1"/>
</dbReference>
<evidence type="ECO:0000256" key="4">
    <source>
        <dbReference type="ARBA" id="ARBA00022840"/>
    </source>
</evidence>
<dbReference type="Proteomes" id="UP000501802">
    <property type="component" value="Chromosome"/>
</dbReference>
<dbReference type="InterPro" id="IPR003439">
    <property type="entry name" value="ABC_transporter-like_ATP-bd"/>
</dbReference>
<dbReference type="SUPFAM" id="SSF52540">
    <property type="entry name" value="P-loop containing nucleoside triphosphate hydrolases"/>
    <property type="match status" value="1"/>
</dbReference>
<keyword evidence="2" id="KW-0813">Transport</keyword>
<keyword evidence="4 6" id="KW-0067">ATP-binding</keyword>
<dbReference type="GO" id="GO:0005524">
    <property type="term" value="F:ATP binding"/>
    <property type="evidence" value="ECO:0007669"/>
    <property type="project" value="UniProtKB-KW"/>
</dbReference>
<dbReference type="SMART" id="SM00382">
    <property type="entry name" value="AAA"/>
    <property type="match status" value="1"/>
</dbReference>
<dbReference type="Pfam" id="PF00005">
    <property type="entry name" value="ABC_tran"/>
    <property type="match status" value="1"/>
</dbReference>
<keyword evidence="3" id="KW-0547">Nucleotide-binding</keyword>
<protein>
    <submittedName>
        <fullName evidence="6">ABC transporter ATP-binding protein</fullName>
    </submittedName>
</protein>
<dbReference type="RefSeq" id="WP_167209234.1">
    <property type="nucleotide sequence ID" value="NZ_CP050063.1"/>
</dbReference>
<reference evidence="6 7" key="1">
    <citation type="submission" date="2020-03" db="EMBL/GenBank/DDBJ databases">
        <authorList>
            <person name="Kim M.K."/>
        </authorList>
    </citation>
    <scope>NUCLEOTIDE SEQUENCE [LARGE SCALE GENOMIC DNA]</scope>
    <source>
        <strain evidence="6 7">BT328</strain>
    </source>
</reference>
<evidence type="ECO:0000313" key="7">
    <source>
        <dbReference type="Proteomes" id="UP000501802"/>
    </source>
</evidence>
<dbReference type="CDD" id="cd03264">
    <property type="entry name" value="ABC_drug_resistance_like"/>
    <property type="match status" value="1"/>
</dbReference>